<evidence type="ECO:0000256" key="2">
    <source>
        <dbReference type="ARBA" id="ARBA00022771"/>
    </source>
</evidence>
<dbReference type="RefSeq" id="WP_181658360.1">
    <property type="nucleotide sequence ID" value="NZ_JACEHE010000009.1"/>
</dbReference>
<dbReference type="EMBL" id="JACEHE010000009">
    <property type="protein sequence ID" value="MBA2947387.1"/>
    <property type="molecule type" value="Genomic_DNA"/>
</dbReference>
<accession>A0A7W0I9H3</accession>
<organism evidence="6 7">
    <name type="scientific">Streptomyces himalayensis subsp. himalayensis</name>
    <dbReference type="NCBI Taxonomy" id="2756131"/>
    <lineage>
        <taxon>Bacteria</taxon>
        <taxon>Bacillati</taxon>
        <taxon>Actinomycetota</taxon>
        <taxon>Actinomycetes</taxon>
        <taxon>Kitasatosporales</taxon>
        <taxon>Streptomycetaceae</taxon>
        <taxon>Streptomyces</taxon>
        <taxon>Streptomyces himalayensis</taxon>
    </lineage>
</organism>
<evidence type="ECO:0000256" key="3">
    <source>
        <dbReference type="ARBA" id="ARBA00022833"/>
    </source>
</evidence>
<dbReference type="SUPFAM" id="SSF57716">
    <property type="entry name" value="Glucocorticoid receptor-like (DNA-binding domain)"/>
    <property type="match status" value="1"/>
</dbReference>
<name>A0A7W0I9H3_9ACTN</name>
<evidence type="ECO:0000259" key="5">
    <source>
        <dbReference type="Pfam" id="PF01258"/>
    </source>
</evidence>
<keyword evidence="2" id="KW-0863">Zinc-finger</keyword>
<dbReference type="Gene3D" id="1.20.120.910">
    <property type="entry name" value="DksA, coiled-coil domain"/>
    <property type="match status" value="1"/>
</dbReference>
<dbReference type="PROSITE" id="PS51128">
    <property type="entry name" value="ZF_DKSA_2"/>
    <property type="match status" value="1"/>
</dbReference>
<evidence type="ECO:0000256" key="4">
    <source>
        <dbReference type="PROSITE-ProRule" id="PRU00510"/>
    </source>
</evidence>
<comment type="caution">
    <text evidence="6">The sequence shown here is derived from an EMBL/GenBank/DDBJ whole genome shotgun (WGS) entry which is preliminary data.</text>
</comment>
<protein>
    <submittedName>
        <fullName evidence="6">TraR/DksA C4-type zinc finger protein</fullName>
    </submittedName>
</protein>
<dbReference type="GO" id="GO:0008270">
    <property type="term" value="F:zinc ion binding"/>
    <property type="evidence" value="ECO:0007669"/>
    <property type="project" value="UniProtKB-KW"/>
</dbReference>
<reference evidence="6 7" key="1">
    <citation type="submission" date="2020-07" db="EMBL/GenBank/DDBJ databases">
        <title>Streptomyces isolated from Indian soil.</title>
        <authorList>
            <person name="Mandal S."/>
            <person name="Maiti P.K."/>
        </authorList>
    </citation>
    <scope>NUCLEOTIDE SEQUENCE [LARGE SCALE GENOMIC DNA]</scope>
    <source>
        <strain evidence="6 7">PSKA28</strain>
    </source>
</reference>
<keyword evidence="1" id="KW-0479">Metal-binding</keyword>
<dbReference type="Proteomes" id="UP000545761">
    <property type="component" value="Unassembled WGS sequence"/>
</dbReference>
<dbReference type="InterPro" id="IPR037187">
    <property type="entry name" value="DnaK_N"/>
</dbReference>
<feature type="domain" description="Zinc finger DksA/TraR C4-type" evidence="5">
    <location>
        <begin position="98"/>
        <end position="132"/>
    </location>
</feature>
<evidence type="ECO:0000313" key="6">
    <source>
        <dbReference type="EMBL" id="MBA2947387.1"/>
    </source>
</evidence>
<keyword evidence="3" id="KW-0862">Zinc</keyword>
<evidence type="ECO:0000313" key="7">
    <source>
        <dbReference type="Proteomes" id="UP000545761"/>
    </source>
</evidence>
<evidence type="ECO:0000256" key="1">
    <source>
        <dbReference type="ARBA" id="ARBA00022723"/>
    </source>
</evidence>
<dbReference type="AlphaFoldDB" id="A0A7W0I9H3"/>
<dbReference type="PANTHER" id="PTHR33823:SF2">
    <property type="entry name" value="RNA POLYMERASE-BINDING TRANSCRIPTION FACTOR DKSA"/>
    <property type="match status" value="1"/>
</dbReference>
<sequence length="137" mass="14784">MNDQRTRDDALRPEKAVDALRPADLAEISAELTERAGQLREEITASDEAVAALHADCDLDAADAGTKIAAAQQLRARRDEAHGLLQQTLDALDRLRNGTFGVCTSCGRPVGAARLRAVPHAERCIACTRTSEPPRSR</sequence>
<dbReference type="Pfam" id="PF01258">
    <property type="entry name" value="zf-dskA_traR"/>
    <property type="match status" value="1"/>
</dbReference>
<feature type="zinc finger region" description="dksA C4-type" evidence="4">
    <location>
        <begin position="103"/>
        <end position="127"/>
    </location>
</feature>
<dbReference type="SUPFAM" id="SSF109635">
    <property type="entry name" value="DnaK suppressor protein DksA, alpha-hairpin domain"/>
    <property type="match status" value="1"/>
</dbReference>
<dbReference type="PANTHER" id="PTHR33823">
    <property type="entry name" value="RNA POLYMERASE-BINDING TRANSCRIPTION FACTOR DKSA-RELATED"/>
    <property type="match status" value="1"/>
</dbReference>
<dbReference type="InterPro" id="IPR000962">
    <property type="entry name" value="Znf_DskA_TraR"/>
</dbReference>
<gene>
    <name evidence="6" type="ORF">H1D24_16650</name>
</gene>
<proteinExistence type="predicted"/>